<dbReference type="PANTHER" id="PTHR35472:SF3">
    <property type="entry name" value="CLAVATA3_ESR (CLE) GENE FAMILY MEMBER MTCLE05"/>
    <property type="match status" value="1"/>
</dbReference>
<keyword evidence="1" id="KW-0732">Signal</keyword>
<dbReference type="InterPro" id="IPR055317">
    <property type="entry name" value="CLE14-like"/>
</dbReference>
<sequence>MIIPKSLTLFLLLIVLISGTKGGLASRLMSHVDMETKSETKYSSMFTQSYSAIFSNKKDNNYKQIHVVSHRLVPSGPNPLHN</sequence>
<evidence type="ECO:0008006" key="4">
    <source>
        <dbReference type="Google" id="ProtNLM"/>
    </source>
</evidence>
<reference evidence="3" key="1">
    <citation type="journal article" date="2020" name="Nat. Commun.">
        <title>Genome sequence of the cluster root forming white lupin.</title>
        <authorList>
            <person name="Hufnagel B."/>
            <person name="Marques A."/>
            <person name="Soriano A."/>
            <person name="Marques L."/>
            <person name="Divol F."/>
            <person name="Doumas P."/>
            <person name="Sallet E."/>
            <person name="Mancinotti D."/>
            <person name="Carrere S."/>
            <person name="Marande W."/>
            <person name="Arribat S."/>
            <person name="Keller J."/>
            <person name="Huneau C."/>
            <person name="Blein T."/>
            <person name="Aime D."/>
            <person name="Laguerre M."/>
            <person name="Taylor J."/>
            <person name="Schubert V."/>
            <person name="Nelson M."/>
            <person name="Geu-Flores F."/>
            <person name="Crespi M."/>
            <person name="Gallardo-Guerrero K."/>
            <person name="Delaux P.-M."/>
            <person name="Salse J."/>
            <person name="Berges H."/>
            <person name="Guyot R."/>
            <person name="Gouzy J."/>
            <person name="Peret B."/>
        </authorList>
    </citation>
    <scope>NUCLEOTIDE SEQUENCE [LARGE SCALE GENOMIC DNA]</scope>
    <source>
        <strain evidence="3">cv. Amiga</strain>
    </source>
</reference>
<dbReference type="OrthoDB" id="663321at2759"/>
<dbReference type="AlphaFoldDB" id="A0A6A4QXU9"/>
<organism evidence="2 3">
    <name type="scientific">Lupinus albus</name>
    <name type="common">White lupine</name>
    <name type="synonym">Lupinus termis</name>
    <dbReference type="NCBI Taxonomy" id="3870"/>
    <lineage>
        <taxon>Eukaryota</taxon>
        <taxon>Viridiplantae</taxon>
        <taxon>Streptophyta</taxon>
        <taxon>Embryophyta</taxon>
        <taxon>Tracheophyta</taxon>
        <taxon>Spermatophyta</taxon>
        <taxon>Magnoliopsida</taxon>
        <taxon>eudicotyledons</taxon>
        <taxon>Gunneridae</taxon>
        <taxon>Pentapetalae</taxon>
        <taxon>rosids</taxon>
        <taxon>fabids</taxon>
        <taxon>Fabales</taxon>
        <taxon>Fabaceae</taxon>
        <taxon>Papilionoideae</taxon>
        <taxon>50 kb inversion clade</taxon>
        <taxon>genistoids sensu lato</taxon>
        <taxon>core genistoids</taxon>
        <taxon>Genisteae</taxon>
        <taxon>Lupinus</taxon>
    </lineage>
</organism>
<comment type="caution">
    <text evidence="2">The sequence shown here is derived from an EMBL/GenBank/DDBJ whole genome shotgun (WGS) entry which is preliminary data.</text>
</comment>
<evidence type="ECO:0000256" key="1">
    <source>
        <dbReference type="SAM" id="SignalP"/>
    </source>
</evidence>
<keyword evidence="3" id="KW-1185">Reference proteome</keyword>
<dbReference type="PANTHER" id="PTHR35472">
    <property type="match status" value="1"/>
</dbReference>
<proteinExistence type="predicted"/>
<evidence type="ECO:0000313" key="2">
    <source>
        <dbReference type="EMBL" id="KAE9618273.1"/>
    </source>
</evidence>
<protein>
    <recommendedName>
        <fullName evidence="4">Clavata3/ESR (CLE) gene family member</fullName>
    </recommendedName>
</protein>
<dbReference type="Proteomes" id="UP000447434">
    <property type="component" value="Chromosome 2"/>
</dbReference>
<feature type="chain" id="PRO_5025354415" description="Clavata3/ESR (CLE) gene family member" evidence="1">
    <location>
        <begin position="26"/>
        <end position="82"/>
    </location>
</feature>
<evidence type="ECO:0000313" key="3">
    <source>
        <dbReference type="Proteomes" id="UP000447434"/>
    </source>
</evidence>
<gene>
    <name evidence="2" type="ORF">Lalb_Chr02g0140971</name>
</gene>
<name>A0A6A4QXU9_LUPAL</name>
<feature type="signal peptide" evidence="1">
    <location>
        <begin position="1"/>
        <end position="25"/>
    </location>
</feature>
<dbReference type="EMBL" id="WOCE01000002">
    <property type="protein sequence ID" value="KAE9618273.1"/>
    <property type="molecule type" value="Genomic_DNA"/>
</dbReference>
<accession>A0A6A4QXU9</accession>